<protein>
    <submittedName>
        <fullName evidence="2">Uncharacterized protein</fullName>
    </submittedName>
</protein>
<proteinExistence type="predicted"/>
<gene>
    <name evidence="2" type="ORF">DC20_17655</name>
</gene>
<sequence length="70" mass="8173">MLQKESCTYPKNGFQTENSLGQLQNNLEQIQEELLISKEQLGLSKKELEHVNRQKADLQNELQEKTMAQR</sequence>
<accession>A0A0P0CF22</accession>
<dbReference type="STRING" id="512763.DC20_17655"/>
<evidence type="ECO:0000256" key="1">
    <source>
        <dbReference type="SAM" id="MobiDB-lite"/>
    </source>
</evidence>
<dbReference type="PATRIC" id="fig|512763.3.peg.3887"/>
<keyword evidence="3" id="KW-1185">Reference proteome</keyword>
<organism evidence="2 3">
    <name type="scientific">Rufibacter tibetensis</name>
    <dbReference type="NCBI Taxonomy" id="512763"/>
    <lineage>
        <taxon>Bacteria</taxon>
        <taxon>Pseudomonadati</taxon>
        <taxon>Bacteroidota</taxon>
        <taxon>Cytophagia</taxon>
        <taxon>Cytophagales</taxon>
        <taxon>Hymenobacteraceae</taxon>
        <taxon>Rufibacter</taxon>
    </lineage>
</organism>
<evidence type="ECO:0000313" key="2">
    <source>
        <dbReference type="EMBL" id="ALJ00461.1"/>
    </source>
</evidence>
<dbReference type="Proteomes" id="UP000061382">
    <property type="component" value="Chromosome"/>
</dbReference>
<reference evidence="2 3" key="1">
    <citation type="submission" date="2015-08" db="EMBL/GenBank/DDBJ databases">
        <title>Complete genome sequence of Rufibacter tibetensis strain 1351t, a radiation-resistant bacterium from tibet plateau.</title>
        <authorList>
            <person name="Dai J."/>
        </authorList>
    </citation>
    <scope>NUCLEOTIDE SEQUENCE [LARGE SCALE GENOMIC DNA]</scope>
    <source>
        <strain evidence="2 3">1351</strain>
    </source>
</reference>
<name>A0A0P0CF22_9BACT</name>
<dbReference type="KEGG" id="rti:DC20_17655"/>
<dbReference type="EMBL" id="CP012643">
    <property type="protein sequence ID" value="ALJ00461.1"/>
    <property type="molecule type" value="Genomic_DNA"/>
</dbReference>
<evidence type="ECO:0000313" key="3">
    <source>
        <dbReference type="Proteomes" id="UP000061382"/>
    </source>
</evidence>
<feature type="region of interest" description="Disordered" evidence="1">
    <location>
        <begin position="50"/>
        <end position="70"/>
    </location>
</feature>
<dbReference type="AlphaFoldDB" id="A0A0P0CF22"/>
<feature type="compositionally biased region" description="Basic and acidic residues" evidence="1">
    <location>
        <begin position="50"/>
        <end position="64"/>
    </location>
</feature>